<evidence type="ECO:0000313" key="2">
    <source>
        <dbReference type="Proteomes" id="UP000637383"/>
    </source>
</evidence>
<evidence type="ECO:0000313" key="1">
    <source>
        <dbReference type="EMBL" id="MBD2733063.1"/>
    </source>
</evidence>
<dbReference type="SUPFAM" id="SSF49452">
    <property type="entry name" value="Starch-binding domain-like"/>
    <property type="match status" value="1"/>
</dbReference>
<dbReference type="Gene3D" id="2.60.40.1120">
    <property type="entry name" value="Carboxypeptidase-like, regulatory domain"/>
    <property type="match status" value="1"/>
</dbReference>
<name>A0ABR8K0W4_9NOSO</name>
<dbReference type="Pfam" id="PF13620">
    <property type="entry name" value="CarboxypepD_reg"/>
    <property type="match status" value="1"/>
</dbReference>
<keyword evidence="2" id="KW-1185">Reference proteome</keyword>
<protein>
    <submittedName>
        <fullName evidence="1">Carboxypeptidase regulatory-like domain-containing protein</fullName>
    </submittedName>
</protein>
<reference evidence="1 2" key="1">
    <citation type="journal article" date="2020" name="ISME J.">
        <title>Comparative genomics reveals insights into cyanobacterial evolution and habitat adaptation.</title>
        <authorList>
            <person name="Chen M.Y."/>
            <person name="Teng W.K."/>
            <person name="Zhao L."/>
            <person name="Hu C.X."/>
            <person name="Zhou Y.K."/>
            <person name="Han B.P."/>
            <person name="Song L.R."/>
            <person name="Shu W.S."/>
        </authorList>
    </citation>
    <scope>NUCLEOTIDE SEQUENCE [LARGE SCALE GENOMIC DNA]</scope>
    <source>
        <strain evidence="1 2">FACHB-159</strain>
    </source>
</reference>
<dbReference type="Proteomes" id="UP000637383">
    <property type="component" value="Unassembled WGS sequence"/>
</dbReference>
<accession>A0ABR8K0W4</accession>
<organism evidence="1 2">
    <name type="scientific">Nostoc paludosum FACHB-159</name>
    <dbReference type="NCBI Taxonomy" id="2692908"/>
    <lineage>
        <taxon>Bacteria</taxon>
        <taxon>Bacillati</taxon>
        <taxon>Cyanobacteriota</taxon>
        <taxon>Cyanophyceae</taxon>
        <taxon>Nostocales</taxon>
        <taxon>Nostocaceae</taxon>
        <taxon>Nostoc</taxon>
    </lineage>
</organism>
<dbReference type="RefSeq" id="WP_190953837.1">
    <property type="nucleotide sequence ID" value="NZ_JACJTU010000003.1"/>
</dbReference>
<gene>
    <name evidence="1" type="ORF">H6H03_03930</name>
</gene>
<dbReference type="InterPro" id="IPR013784">
    <property type="entry name" value="Carb-bd-like_fold"/>
</dbReference>
<sequence>MSLFLYINLLRSEKFVQLRLVNRGKCLLAAIALICQITIAPAKADTPAISNLQTPTNTELAKESEFKVFPVGLNVGNRNVNPSVLVRGQEDGSQAIDFANWLLPYDAVIQGLKLNVTTLTDGQLEVRSPTVVTRIDPTKLRTDPELGLVLTIQDLQTLFGVAAKFDINEYAIVLDVPGLDRISGKLAETETPIQLEGLPRIAPQSFSVAAVEQKVNASGSTTRSTSYRGDLMAVGSAFGGSWFIRTDQPNLQNQRTWNIAEAQFLRQTNSADYFVGSQPTFWQTQGTGDYWGFTYIQRQGFVPPQPFSGGFSDPRQRLQADAIGRTISGKAEPGTLVRLVQGFGDRVIAEILVDSSGIYRFENIKSQNQFFGNNYRILLYPQGRLTAQPQIQEATFSSVLGQLPAGASGLIFSGGLRRDFLANQSLLGNFSEFRGGIAGRWGLSENLTVGLGGVYDESARALGELFWRPGKFPLQVAVSALTGNKWNVNTDIRYNPSSSVSAAFTSDRLSSRFNVDWRVLPQFTLFASTDTADATSGGMQINLSGKDAFTFARVGLDTKNRLRWNLLQRLGRLELAQRGNEIGSLSELSYNFSKNRFSTSGNSLLLNYETLNQNRSDSLLSVGWRYRSQQQAIDGSYQWEAQLGYGIGCERSGLLATLSTTVLPGLLLRLRYQGVSPSSDEATFSIDLASSLNLQGGISPGDRRSNYFRTQGGLSIKPFFDRNNNGKQDGGEEVYRDNVDLLLTLNNKSLKSFSPQIQGDRTLVRMSPGIYRLDLDPAGLPPDWQAAVEGLAVDVIAGSYTPVMIPLIRSYTRSGVVTDAQGQAIAGARVEAIQTDRETRRFSVTNGAGVYYLESLPQGQYTLQINGKSAGSLKLEESSEPFQELNLQQPSNP</sequence>
<proteinExistence type="predicted"/>
<dbReference type="EMBL" id="JACJTU010000003">
    <property type="protein sequence ID" value="MBD2733063.1"/>
    <property type="molecule type" value="Genomic_DNA"/>
</dbReference>
<comment type="caution">
    <text evidence="1">The sequence shown here is derived from an EMBL/GenBank/DDBJ whole genome shotgun (WGS) entry which is preliminary data.</text>
</comment>